<sequence length="101" mass="11835">MSSPTLRPYQRPNAMALINDRSAAFIVRVWCEHGDQPARGVRDWRGSIEHVESGERAFFRELNAVPSFMDRHLRTLGIEAPNRFWEQVFDEDEPPEQRPKE</sequence>
<proteinExistence type="predicted"/>
<comment type="caution">
    <text evidence="1">The sequence shown here is derived from an EMBL/GenBank/DDBJ whole genome shotgun (WGS) entry which is preliminary data.</text>
</comment>
<evidence type="ECO:0000313" key="2">
    <source>
        <dbReference type="Proteomes" id="UP001462640"/>
    </source>
</evidence>
<protein>
    <submittedName>
        <fullName evidence="1">Uncharacterized protein</fullName>
    </submittedName>
</protein>
<gene>
    <name evidence="1" type="ORF">ABDJ40_07635</name>
</gene>
<dbReference type="Proteomes" id="UP001462640">
    <property type="component" value="Unassembled WGS sequence"/>
</dbReference>
<reference evidence="1 2" key="1">
    <citation type="submission" date="2024-05" db="EMBL/GenBank/DDBJ databases">
        <title>Roseateles sp. 2.12 16S ribosomal RNA gene Genome sequencing and assembly.</title>
        <authorList>
            <person name="Woo H."/>
        </authorList>
    </citation>
    <scope>NUCLEOTIDE SEQUENCE [LARGE SCALE GENOMIC DNA]</scope>
    <source>
        <strain evidence="1 2">2.12</strain>
    </source>
</reference>
<dbReference type="EMBL" id="JBDPZC010000002">
    <property type="protein sequence ID" value="MEO3712638.1"/>
    <property type="molecule type" value="Genomic_DNA"/>
</dbReference>
<organism evidence="1 2">
    <name type="scientific">Roseateles flavus</name>
    <dbReference type="NCBI Taxonomy" id="3149041"/>
    <lineage>
        <taxon>Bacteria</taxon>
        <taxon>Pseudomonadati</taxon>
        <taxon>Pseudomonadota</taxon>
        <taxon>Betaproteobacteria</taxon>
        <taxon>Burkholderiales</taxon>
        <taxon>Sphaerotilaceae</taxon>
        <taxon>Roseateles</taxon>
    </lineage>
</organism>
<keyword evidence="2" id="KW-1185">Reference proteome</keyword>
<dbReference type="RefSeq" id="WP_269633677.1">
    <property type="nucleotide sequence ID" value="NZ_JBDPZC010000002.1"/>
</dbReference>
<name>A0ABV0GC53_9BURK</name>
<accession>A0ABV0GC53</accession>
<evidence type="ECO:0000313" key="1">
    <source>
        <dbReference type="EMBL" id="MEO3712638.1"/>
    </source>
</evidence>